<accession>A0A1Y2H8J0</accession>
<feature type="region of interest" description="Disordered" evidence="1">
    <location>
        <begin position="1"/>
        <end position="39"/>
    </location>
</feature>
<keyword evidence="3" id="KW-1185">Reference proteome</keyword>
<dbReference type="Proteomes" id="UP000193411">
    <property type="component" value="Unassembled WGS sequence"/>
</dbReference>
<evidence type="ECO:0000256" key="1">
    <source>
        <dbReference type="SAM" id="MobiDB-lite"/>
    </source>
</evidence>
<comment type="caution">
    <text evidence="2">The sequence shown here is derived from an EMBL/GenBank/DDBJ whole genome shotgun (WGS) entry which is preliminary data.</text>
</comment>
<feature type="region of interest" description="Disordered" evidence="1">
    <location>
        <begin position="68"/>
        <end position="91"/>
    </location>
</feature>
<proteinExistence type="predicted"/>
<protein>
    <submittedName>
        <fullName evidence="2">Uncharacterized protein</fullName>
    </submittedName>
</protein>
<feature type="compositionally biased region" description="Polar residues" evidence="1">
    <location>
        <begin position="16"/>
        <end position="36"/>
    </location>
</feature>
<evidence type="ECO:0000313" key="2">
    <source>
        <dbReference type="EMBL" id="ORZ30896.1"/>
    </source>
</evidence>
<gene>
    <name evidence="2" type="ORF">BCR44DRAFT_1443654</name>
</gene>
<dbReference type="AlphaFoldDB" id="A0A1Y2H8J0"/>
<dbReference type="EMBL" id="MCFL01000072">
    <property type="protein sequence ID" value="ORZ30896.1"/>
    <property type="molecule type" value="Genomic_DNA"/>
</dbReference>
<reference evidence="2 3" key="1">
    <citation type="submission" date="2016-07" db="EMBL/GenBank/DDBJ databases">
        <title>Pervasive Adenine N6-methylation of Active Genes in Fungi.</title>
        <authorList>
            <consortium name="DOE Joint Genome Institute"/>
            <person name="Mondo S.J."/>
            <person name="Dannebaum R.O."/>
            <person name="Kuo R.C."/>
            <person name="Labutti K."/>
            <person name="Haridas S."/>
            <person name="Kuo A."/>
            <person name="Salamov A."/>
            <person name="Ahrendt S.R."/>
            <person name="Lipzen A."/>
            <person name="Sullivan W."/>
            <person name="Andreopoulos W.B."/>
            <person name="Clum A."/>
            <person name="Lindquist E."/>
            <person name="Daum C."/>
            <person name="Ramamoorthy G.K."/>
            <person name="Gryganskyi A."/>
            <person name="Culley D."/>
            <person name="Magnuson J.K."/>
            <person name="James T.Y."/>
            <person name="O'Malley M.A."/>
            <person name="Stajich J.E."/>
            <person name="Spatafora J.W."/>
            <person name="Visel A."/>
            <person name="Grigoriev I.V."/>
        </authorList>
    </citation>
    <scope>NUCLEOTIDE SEQUENCE [LARGE SCALE GENOMIC DNA]</scope>
    <source>
        <strain evidence="2 3">PL171</strain>
    </source>
</reference>
<name>A0A1Y2H8J0_9FUNG</name>
<feature type="compositionally biased region" description="Polar residues" evidence="1">
    <location>
        <begin position="70"/>
        <end position="91"/>
    </location>
</feature>
<evidence type="ECO:0000313" key="3">
    <source>
        <dbReference type="Proteomes" id="UP000193411"/>
    </source>
</evidence>
<organism evidence="2 3">
    <name type="scientific">Catenaria anguillulae PL171</name>
    <dbReference type="NCBI Taxonomy" id="765915"/>
    <lineage>
        <taxon>Eukaryota</taxon>
        <taxon>Fungi</taxon>
        <taxon>Fungi incertae sedis</taxon>
        <taxon>Blastocladiomycota</taxon>
        <taxon>Blastocladiomycetes</taxon>
        <taxon>Blastocladiales</taxon>
        <taxon>Catenariaceae</taxon>
        <taxon>Catenaria</taxon>
    </lineage>
</organism>
<feature type="compositionally biased region" description="Basic residues" evidence="1">
    <location>
        <begin position="1"/>
        <end position="10"/>
    </location>
</feature>
<sequence length="107" mass="12101">MDQYHRHKHFPIPTAPSISQPNHHPTSKANQTSRQAARSHIIRSEWVTPCGAPKQCCRLRRTWETIGQREPQQNAESLSGNMTAQQSKPCSRTAMTIKAIFSVPNAR</sequence>